<dbReference type="Gene3D" id="3.50.30.60">
    <property type="entry name" value="LD-carboxypeptidase A C-terminal domain-like"/>
    <property type="match status" value="1"/>
</dbReference>
<feature type="active site" description="Nucleophile" evidence="6">
    <location>
        <position position="162"/>
    </location>
</feature>
<dbReference type="InterPro" id="IPR003507">
    <property type="entry name" value="S66_fam"/>
</dbReference>
<keyword evidence="4" id="KW-0378">Hydrolase</keyword>
<evidence type="ECO:0000256" key="2">
    <source>
        <dbReference type="ARBA" id="ARBA00022645"/>
    </source>
</evidence>
<evidence type="ECO:0000256" key="4">
    <source>
        <dbReference type="ARBA" id="ARBA00022801"/>
    </source>
</evidence>
<feature type="domain" description="LD-carboxypeptidase C-terminal" evidence="9">
    <location>
        <begin position="237"/>
        <end position="353"/>
    </location>
</feature>
<evidence type="ECO:0000256" key="7">
    <source>
        <dbReference type="SAM" id="MobiDB-lite"/>
    </source>
</evidence>
<feature type="domain" description="LD-carboxypeptidase N-terminal" evidence="8">
    <location>
        <begin position="65"/>
        <end position="182"/>
    </location>
</feature>
<dbReference type="PIRSF" id="PIRSF028757">
    <property type="entry name" value="LD-carboxypeptidase"/>
    <property type="match status" value="1"/>
</dbReference>
<dbReference type="InterPro" id="IPR027461">
    <property type="entry name" value="Carboxypeptidase_A_C_sf"/>
</dbReference>
<dbReference type="InterPro" id="IPR027478">
    <property type="entry name" value="LdcA_N"/>
</dbReference>
<evidence type="ECO:0000256" key="5">
    <source>
        <dbReference type="ARBA" id="ARBA00022825"/>
    </source>
</evidence>
<dbReference type="SUPFAM" id="SSF52317">
    <property type="entry name" value="Class I glutamine amidotransferase-like"/>
    <property type="match status" value="1"/>
</dbReference>
<dbReference type="GO" id="GO:0004180">
    <property type="term" value="F:carboxypeptidase activity"/>
    <property type="evidence" value="ECO:0007669"/>
    <property type="project" value="UniProtKB-KW"/>
</dbReference>
<dbReference type="GO" id="GO:0008236">
    <property type="term" value="F:serine-type peptidase activity"/>
    <property type="evidence" value="ECO:0007669"/>
    <property type="project" value="UniProtKB-KW"/>
</dbReference>
<name>A0AB37UK48_9CYAN</name>
<sequence length="368" mass="40340">MFPRRHFLRSAIAIAGIGAMSTPVLGQGRQGRQGRQGSKITYDSRLPTPDSRIIKPARLKPGSVVGIISPAGATFVRENLDIVRDAVRGLGLEPKLAPHVLDRYGYLAGQDRDRAADVNQFFADPKVAALLPITGGWGSSRILPYLDYELIWKNPKIIIGFSDITALILGITARTNLVTFHGPNGFSSWNAEQTDYFRRILFAGESLEFKNFKDGSDTDRLMQVKYRIQTINSGRAKGRLLGGNLSVLSAIVGSPYLPNLNGAILFLEDIGENIYRLDRMMTQLKLAGIFDKLAGFIFGQCPNCTPDADYGSLTLEEVVWNHIQPLKIPAWYGAAIGHIDTILTLPMGLEVEINAAKGTIQMLESAVV</sequence>
<dbReference type="PANTHER" id="PTHR30237">
    <property type="entry name" value="MURAMOYLTETRAPEPTIDE CARBOXYPEPTIDASE"/>
    <property type="match status" value="1"/>
</dbReference>
<dbReference type="SUPFAM" id="SSF141986">
    <property type="entry name" value="LD-carboxypeptidase A C-terminal domain-like"/>
    <property type="match status" value="1"/>
</dbReference>
<proteinExistence type="inferred from homology"/>
<dbReference type="PANTHER" id="PTHR30237:SF2">
    <property type="entry name" value="MUREIN TETRAPEPTIDE CARBOXYPEPTIDASE"/>
    <property type="match status" value="1"/>
</dbReference>
<comment type="caution">
    <text evidence="10">The sequence shown here is derived from an EMBL/GenBank/DDBJ whole genome shotgun (WGS) entry which is preliminary data.</text>
</comment>
<evidence type="ECO:0000313" key="11">
    <source>
        <dbReference type="Proteomes" id="UP000282574"/>
    </source>
</evidence>
<dbReference type="GO" id="GO:0006508">
    <property type="term" value="P:proteolysis"/>
    <property type="evidence" value="ECO:0007669"/>
    <property type="project" value="UniProtKB-KW"/>
</dbReference>
<dbReference type="InterPro" id="IPR040921">
    <property type="entry name" value="Peptidase_S66C"/>
</dbReference>
<evidence type="ECO:0000256" key="6">
    <source>
        <dbReference type="PIRSR" id="PIRSR028757-1"/>
    </source>
</evidence>
<evidence type="ECO:0000313" key="10">
    <source>
        <dbReference type="EMBL" id="RUT11761.1"/>
    </source>
</evidence>
<dbReference type="Proteomes" id="UP000282574">
    <property type="component" value="Unassembled WGS sequence"/>
</dbReference>
<dbReference type="InterPro" id="IPR040449">
    <property type="entry name" value="Peptidase_S66_N"/>
</dbReference>
<organism evidence="10 11">
    <name type="scientific">Chroococcidiopsis cubana SAG 39.79</name>
    <dbReference type="NCBI Taxonomy" id="388085"/>
    <lineage>
        <taxon>Bacteria</taxon>
        <taxon>Bacillati</taxon>
        <taxon>Cyanobacteriota</taxon>
        <taxon>Cyanophyceae</taxon>
        <taxon>Chroococcidiopsidales</taxon>
        <taxon>Chroococcidiopsidaceae</taxon>
        <taxon>Chroococcidiopsis</taxon>
    </lineage>
</organism>
<dbReference type="Pfam" id="PF02016">
    <property type="entry name" value="Peptidase_S66"/>
    <property type="match status" value="1"/>
</dbReference>
<keyword evidence="2" id="KW-0121">Carboxypeptidase</keyword>
<dbReference type="Pfam" id="PF17676">
    <property type="entry name" value="Peptidase_S66C"/>
    <property type="match status" value="1"/>
</dbReference>
<dbReference type="RefSeq" id="WP_106168520.1">
    <property type="nucleotide sequence ID" value="NZ_JAVKZF010000002.1"/>
</dbReference>
<accession>A0AB37UK48</accession>
<protein>
    <submittedName>
        <fullName evidence="10">Peptidase S66</fullName>
    </submittedName>
</protein>
<evidence type="ECO:0000259" key="9">
    <source>
        <dbReference type="Pfam" id="PF17676"/>
    </source>
</evidence>
<evidence type="ECO:0000256" key="1">
    <source>
        <dbReference type="ARBA" id="ARBA00010233"/>
    </source>
</evidence>
<dbReference type="CDD" id="cd07025">
    <property type="entry name" value="Peptidase_S66"/>
    <property type="match status" value="1"/>
</dbReference>
<gene>
    <name evidence="10" type="ORF">DSM107010_29380</name>
</gene>
<feature type="region of interest" description="Disordered" evidence="7">
    <location>
        <begin position="24"/>
        <end position="45"/>
    </location>
</feature>
<dbReference type="EMBL" id="RSCK01000021">
    <property type="protein sequence ID" value="RUT11761.1"/>
    <property type="molecule type" value="Genomic_DNA"/>
</dbReference>
<reference evidence="10 11" key="1">
    <citation type="journal article" date="2019" name="Genome Biol. Evol.">
        <title>Day and night: Metabolic profiles and evolutionary relationships of six axenic non-marine cyanobacteria.</title>
        <authorList>
            <person name="Will S.E."/>
            <person name="Henke P."/>
            <person name="Boedeker C."/>
            <person name="Huang S."/>
            <person name="Brinkmann H."/>
            <person name="Rohde M."/>
            <person name="Jarek M."/>
            <person name="Friedl T."/>
            <person name="Seufert S."/>
            <person name="Schumacher M."/>
            <person name="Overmann J."/>
            <person name="Neumann-Schaal M."/>
            <person name="Petersen J."/>
        </authorList>
    </citation>
    <scope>NUCLEOTIDE SEQUENCE [LARGE SCALE GENOMIC DNA]</scope>
    <source>
        <strain evidence="10 11">SAG 39.79</strain>
    </source>
</reference>
<evidence type="ECO:0000256" key="3">
    <source>
        <dbReference type="ARBA" id="ARBA00022670"/>
    </source>
</evidence>
<dbReference type="InterPro" id="IPR029062">
    <property type="entry name" value="Class_I_gatase-like"/>
</dbReference>
<feature type="active site" description="Charge relay system" evidence="6">
    <location>
        <position position="338"/>
    </location>
</feature>
<dbReference type="Gene3D" id="3.40.50.10740">
    <property type="entry name" value="Class I glutamine amidotransferase-like"/>
    <property type="match status" value="1"/>
</dbReference>
<dbReference type="AlphaFoldDB" id="A0AB37UK48"/>
<keyword evidence="11" id="KW-1185">Reference proteome</keyword>
<evidence type="ECO:0000259" key="8">
    <source>
        <dbReference type="Pfam" id="PF02016"/>
    </source>
</evidence>
<comment type="similarity">
    <text evidence="1">Belongs to the peptidase S66 family.</text>
</comment>
<feature type="active site" description="Charge relay system" evidence="6">
    <location>
        <position position="268"/>
    </location>
</feature>
<keyword evidence="5" id="KW-0720">Serine protease</keyword>
<keyword evidence="3" id="KW-0645">Protease</keyword>